<dbReference type="Pfam" id="PF13596">
    <property type="entry name" value="PAS_10"/>
    <property type="match status" value="1"/>
</dbReference>
<keyword evidence="6" id="KW-0378">Hydrolase</keyword>
<dbReference type="InterPro" id="IPR022642">
    <property type="entry name" value="CheR_C"/>
</dbReference>
<dbReference type="InterPro" id="IPR035909">
    <property type="entry name" value="CheB_C"/>
</dbReference>
<accession>A0ABX6NM43</accession>
<dbReference type="Pfam" id="PF01739">
    <property type="entry name" value="CheR"/>
    <property type="match status" value="1"/>
</dbReference>
<evidence type="ECO:0000259" key="9">
    <source>
        <dbReference type="PROSITE" id="PS50112"/>
    </source>
</evidence>
<evidence type="ECO:0000256" key="4">
    <source>
        <dbReference type="ARBA" id="ARBA00022679"/>
    </source>
</evidence>
<dbReference type="SMART" id="SM00138">
    <property type="entry name" value="MeTrc"/>
    <property type="match status" value="1"/>
</dbReference>
<dbReference type="InterPro" id="IPR000673">
    <property type="entry name" value="Sig_transdc_resp-reg_Me-estase"/>
</dbReference>
<feature type="transmembrane region" description="Helical" evidence="8">
    <location>
        <begin position="21"/>
        <end position="41"/>
    </location>
</feature>
<evidence type="ECO:0000313" key="13">
    <source>
        <dbReference type="EMBL" id="QJT10765.1"/>
    </source>
</evidence>
<feature type="domain" description="CheB-type methylesterase" evidence="11">
    <location>
        <begin position="21"/>
        <end position="208"/>
    </location>
</feature>
<dbReference type="CDD" id="cd16434">
    <property type="entry name" value="CheB-CheR_fusion"/>
    <property type="match status" value="1"/>
</dbReference>
<evidence type="ECO:0000259" key="10">
    <source>
        <dbReference type="PROSITE" id="PS50113"/>
    </source>
</evidence>
<keyword evidence="8" id="KW-0472">Membrane</keyword>
<feature type="active site" evidence="6">
    <location>
        <position position="150"/>
    </location>
</feature>
<comment type="catalytic activity">
    <reaction evidence="1">
        <text>L-glutamyl-[protein] + S-adenosyl-L-methionine = [protein]-L-glutamate 5-O-methyl ester + S-adenosyl-L-homocysteine</text>
        <dbReference type="Rhea" id="RHEA:24452"/>
        <dbReference type="Rhea" id="RHEA-COMP:10208"/>
        <dbReference type="Rhea" id="RHEA-COMP:10311"/>
        <dbReference type="ChEBI" id="CHEBI:29973"/>
        <dbReference type="ChEBI" id="CHEBI:57856"/>
        <dbReference type="ChEBI" id="CHEBI:59789"/>
        <dbReference type="ChEBI" id="CHEBI:82795"/>
        <dbReference type="EC" id="2.1.1.80"/>
    </reaction>
</comment>
<keyword evidence="4" id="KW-0808">Transferase</keyword>
<reference evidence="13 14" key="1">
    <citation type="submission" date="2019-04" db="EMBL/GenBank/DDBJ databases">
        <title>Isolation and culture of sulfate reducing bacteria from the cold seep of the South China Sea.</title>
        <authorList>
            <person name="Sun C."/>
            <person name="Liu R."/>
        </authorList>
    </citation>
    <scope>NUCLEOTIDE SEQUENCE [LARGE SCALE GENOMIC DNA]</scope>
    <source>
        <strain evidence="13 14">CS1</strain>
    </source>
</reference>
<dbReference type="InterPro" id="IPR000700">
    <property type="entry name" value="PAS-assoc_C"/>
</dbReference>
<dbReference type="RefSeq" id="WP_171268141.1">
    <property type="nucleotide sequence ID" value="NZ_CP039543.1"/>
</dbReference>
<organism evidence="13 14">
    <name type="scientific">Oceanidesulfovibrio marinus</name>
    <dbReference type="NCBI Taxonomy" id="370038"/>
    <lineage>
        <taxon>Bacteria</taxon>
        <taxon>Pseudomonadati</taxon>
        <taxon>Thermodesulfobacteriota</taxon>
        <taxon>Desulfovibrionia</taxon>
        <taxon>Desulfovibrionales</taxon>
        <taxon>Desulfovibrionaceae</taxon>
        <taxon>Oceanidesulfovibrio</taxon>
    </lineage>
</organism>
<dbReference type="PROSITE" id="PS50113">
    <property type="entry name" value="PAC"/>
    <property type="match status" value="1"/>
</dbReference>
<feature type="domain" description="PAC" evidence="10">
    <location>
        <begin position="811"/>
        <end position="864"/>
    </location>
</feature>
<feature type="active site" evidence="6">
    <location>
        <position position="60"/>
    </location>
</feature>
<dbReference type="InterPro" id="IPR035965">
    <property type="entry name" value="PAS-like_dom_sf"/>
</dbReference>
<dbReference type="PROSITE" id="PS50123">
    <property type="entry name" value="CHER"/>
    <property type="match status" value="1"/>
</dbReference>
<dbReference type="SMART" id="SM00091">
    <property type="entry name" value="PAS"/>
    <property type="match status" value="3"/>
</dbReference>
<dbReference type="InterPro" id="IPR022641">
    <property type="entry name" value="CheR_N"/>
</dbReference>
<dbReference type="Gene3D" id="3.40.50.150">
    <property type="entry name" value="Vaccinia Virus protein VP39"/>
    <property type="match status" value="1"/>
</dbReference>
<feature type="region of interest" description="Disordered" evidence="7">
    <location>
        <begin position="686"/>
        <end position="708"/>
    </location>
</feature>
<evidence type="ECO:0000256" key="5">
    <source>
        <dbReference type="ARBA" id="ARBA00022691"/>
    </source>
</evidence>
<dbReference type="PROSITE" id="PS50112">
    <property type="entry name" value="PAS"/>
    <property type="match status" value="1"/>
</dbReference>
<dbReference type="Pfam" id="PF03705">
    <property type="entry name" value="CheR_N"/>
    <property type="match status" value="1"/>
</dbReference>
<evidence type="ECO:0000313" key="14">
    <source>
        <dbReference type="Proteomes" id="UP000503251"/>
    </source>
</evidence>
<proteinExistence type="predicted"/>
<dbReference type="PANTHER" id="PTHR24422:SF27">
    <property type="entry name" value="PROTEIN-GLUTAMATE O-METHYLTRANSFERASE"/>
    <property type="match status" value="1"/>
</dbReference>
<feature type="domain" description="PAS" evidence="9">
    <location>
        <begin position="865"/>
        <end position="936"/>
    </location>
</feature>
<dbReference type="InterPro" id="IPR036804">
    <property type="entry name" value="CheR_N_sf"/>
</dbReference>
<dbReference type="Pfam" id="PF00989">
    <property type="entry name" value="PAS"/>
    <property type="match status" value="1"/>
</dbReference>
<keyword evidence="8" id="KW-0812">Transmembrane</keyword>
<feature type="domain" description="CheR-type methyltransferase" evidence="12">
    <location>
        <begin position="214"/>
        <end position="465"/>
    </location>
</feature>
<dbReference type="SUPFAM" id="SSF47757">
    <property type="entry name" value="Chemotaxis receptor methyltransferase CheR, N-terminal domain"/>
    <property type="match status" value="1"/>
</dbReference>
<keyword evidence="14" id="KW-1185">Reference proteome</keyword>
<dbReference type="Gene3D" id="1.20.5.170">
    <property type="match status" value="1"/>
</dbReference>
<evidence type="ECO:0000259" key="12">
    <source>
        <dbReference type="PROSITE" id="PS50123"/>
    </source>
</evidence>
<dbReference type="PANTHER" id="PTHR24422">
    <property type="entry name" value="CHEMOTAXIS PROTEIN METHYLTRANSFERASE"/>
    <property type="match status" value="1"/>
</dbReference>
<dbReference type="SUPFAM" id="SSF52738">
    <property type="entry name" value="Methylesterase CheB, C-terminal domain"/>
    <property type="match status" value="1"/>
</dbReference>
<dbReference type="SUPFAM" id="SSF53335">
    <property type="entry name" value="S-adenosyl-L-methionine-dependent methyltransferases"/>
    <property type="match status" value="1"/>
</dbReference>
<evidence type="ECO:0000256" key="8">
    <source>
        <dbReference type="SAM" id="Phobius"/>
    </source>
</evidence>
<dbReference type="SUPFAM" id="SSF57997">
    <property type="entry name" value="Tropomyosin"/>
    <property type="match status" value="1"/>
</dbReference>
<keyword evidence="6" id="KW-0145">Chemotaxis</keyword>
<dbReference type="SUPFAM" id="SSF55785">
    <property type="entry name" value="PYP-like sensor domain (PAS domain)"/>
    <property type="match status" value="2"/>
</dbReference>
<dbReference type="InterPro" id="IPR050903">
    <property type="entry name" value="Bact_Chemotaxis_MeTrfase"/>
</dbReference>
<dbReference type="Pfam" id="PF01339">
    <property type="entry name" value="CheB_methylest"/>
    <property type="match status" value="1"/>
</dbReference>
<dbReference type="InterPro" id="IPR013767">
    <property type="entry name" value="PAS_fold"/>
</dbReference>
<keyword evidence="3" id="KW-0489">Methyltransferase</keyword>
<dbReference type="Gene3D" id="3.30.450.20">
    <property type="entry name" value="PAS domain"/>
    <property type="match status" value="2"/>
</dbReference>
<dbReference type="Gene3D" id="3.40.50.180">
    <property type="entry name" value="Methylesterase CheB, C-terminal domain"/>
    <property type="match status" value="1"/>
</dbReference>
<dbReference type="Proteomes" id="UP000503251">
    <property type="component" value="Chromosome"/>
</dbReference>
<dbReference type="EMBL" id="CP039543">
    <property type="protein sequence ID" value="QJT10765.1"/>
    <property type="molecule type" value="Genomic_DNA"/>
</dbReference>
<dbReference type="PRINTS" id="PR00996">
    <property type="entry name" value="CHERMTFRASE"/>
</dbReference>
<gene>
    <name evidence="13" type="ORF">E8L03_18395</name>
</gene>
<feature type="compositionally biased region" description="Basic and acidic residues" evidence="7">
    <location>
        <begin position="686"/>
        <end position="696"/>
    </location>
</feature>
<feature type="active site" evidence="6">
    <location>
        <position position="33"/>
    </location>
</feature>
<evidence type="ECO:0000256" key="2">
    <source>
        <dbReference type="ARBA" id="ARBA00012534"/>
    </source>
</evidence>
<dbReference type="InterPro" id="IPR029063">
    <property type="entry name" value="SAM-dependent_MTases_sf"/>
</dbReference>
<dbReference type="CDD" id="cd00130">
    <property type="entry name" value="PAS"/>
    <property type="match status" value="1"/>
</dbReference>
<dbReference type="InterPro" id="IPR000780">
    <property type="entry name" value="CheR_MeTrfase"/>
</dbReference>
<sequence>MTEKKRTGETKKGKKAGRSTFPAGVLYVGIGASAGGLEPLFQIVEQLSPDDPCAYFIVQHQSMETGESLLPSLLAKRTDCSVELADDGARIMPGVIYIAPPDKLLSFNGILISLSIQEARTMPIDHLFRSLAENAGGHCIAIILSGSNTDGTLGSRAVKEHGGVIIAQDPDTAEYKTMPQSVVDTGLADLMAAPSAIPNHIRDYVNTVSQRDASETDTIAFSQSQRNTLFSLVKNRVGHDFQPYKENTINRRIQRRMDFHKIERLKDYITLVKSDPNEANELFKDMLISVTNFFRDPACFETLKQTLVKQYLPRKNSAEFRAWVPGCATGEEAYSLAIILAEAMDETGVHCDVSIYATDVDTEAIARARKGVFPENIEADVSEQRLRRFFSHQSNEYRIKQKIRDMIIFAEQNVRQDPPFYRLDTIICRNLLMYFKPEAQQKVMSHFCYAMKKNGLLMLGTSESIGSLAECLHPVDASCRLYMAKRGIEDHERYTDSHTSQRLFSLTGAPAGGYARRRQEDSVGESGIRSMERILLNLATPPSLIVNRNGDIHYIHGRTGKLLEPVQGRPDSNVLRMAREGLRMHLSTLLGECAHTNQKQTRRNVRVRTNGDETLFDIAIQPVKSDQFDVQAFLISFEESPPPREGELDIENIQNISGQARNRITALESELQECRESMRVMTEEHEAANEELKSSNEELQSTNEELKSTVEELETAKEEVQSINEEQSTLNDELQAKNDELQRISNDLDNILVSTDIATLFLDNDLTIKRYTPAISEMMSLRESDLGRPVTDIAMKLEYTALAVDSSSVLQNLDSLTKEVQNEAGSWFQMRIRPYKTSDNRIDGVVVTFNDITRLKKSEQVAQTAQNLAESIIDIASEPLLVLDEKMVIQTANRAFLETFEVSEKNSIGKSIFDAVHGRLDQPELQKALESLVTEKHVLWEYPIKVELKPSRTMRLHINAKYVPFSTQEGEAPASCFPSRPLLLWIVSVPNLHPKTDLLLSPVLDVF</sequence>
<evidence type="ECO:0000256" key="7">
    <source>
        <dbReference type="SAM" id="MobiDB-lite"/>
    </source>
</evidence>
<evidence type="ECO:0000256" key="1">
    <source>
        <dbReference type="ARBA" id="ARBA00001541"/>
    </source>
</evidence>
<keyword evidence="5" id="KW-0949">S-adenosyl-L-methionine</keyword>
<keyword evidence="8" id="KW-1133">Transmembrane helix</keyword>
<dbReference type="PROSITE" id="PS50122">
    <property type="entry name" value="CHEB"/>
    <property type="match status" value="1"/>
</dbReference>
<dbReference type="Gene3D" id="1.10.155.10">
    <property type="entry name" value="Chemotaxis receptor methyltransferase CheR, N-terminal domain"/>
    <property type="match status" value="1"/>
</dbReference>
<protein>
    <recommendedName>
        <fullName evidence="2">protein-glutamate O-methyltransferase</fullName>
        <ecNumber evidence="2">2.1.1.80</ecNumber>
    </recommendedName>
</protein>
<evidence type="ECO:0000256" key="6">
    <source>
        <dbReference type="PROSITE-ProRule" id="PRU00050"/>
    </source>
</evidence>
<dbReference type="EC" id="2.1.1.80" evidence="2"/>
<evidence type="ECO:0000256" key="3">
    <source>
        <dbReference type="ARBA" id="ARBA00022603"/>
    </source>
</evidence>
<name>A0ABX6NM43_9BACT</name>
<dbReference type="InterPro" id="IPR000014">
    <property type="entry name" value="PAS"/>
</dbReference>
<evidence type="ECO:0000259" key="11">
    <source>
        <dbReference type="PROSITE" id="PS50122"/>
    </source>
</evidence>